<sequence length="346" mass="38048">MARATRLIVILALAALLWPAAGPAQARLITDMAGRQVDVPAVVSKVYATAPPAAYMVLALSPKLLVGLNAPPPESARGYLSPRLWDLPVLGGWFGQGRGANLESLLAARPDVVLAFGWRNQPAQWKIEQTLAPLGLPVLRVELGGLADFPRFFLFLGELCNQPERGRALAAHAQGVLDDMARLRAAVPPPKRPRVYYAEGPRGLHTECDQSFHAELIELCGGQNVRKCRAGGIYGMESVSMEQVLAYDPQVILSHEPLFLGQELKQGLWRGLPAVREGRAYAIPTRPLNWFDRPPSFMRLLGAHWLAHKLHPQLYPVDMAAKTMEFFRLFLGVELSRQAAEELLGP</sequence>
<feature type="signal peptide" evidence="1">
    <location>
        <begin position="1"/>
        <end position="26"/>
    </location>
</feature>
<keyword evidence="4" id="KW-1185">Reference proteome</keyword>
<accession>E1QG54</accession>
<organism evidence="3 4">
    <name type="scientific">Desulfarculus baarsii (strain ATCC 33931 / DSM 2075 / LMG 7858 / VKM B-1802 / 2st14)</name>
    <dbReference type="NCBI Taxonomy" id="644282"/>
    <lineage>
        <taxon>Bacteria</taxon>
        <taxon>Pseudomonadati</taxon>
        <taxon>Thermodesulfobacteriota</taxon>
        <taxon>Desulfarculia</taxon>
        <taxon>Desulfarculales</taxon>
        <taxon>Desulfarculaceae</taxon>
        <taxon>Desulfarculus</taxon>
    </lineage>
</organism>
<dbReference type="HOGENOM" id="CLU_038034_13_1_7"/>
<dbReference type="Gene3D" id="3.40.50.1980">
    <property type="entry name" value="Nitrogenase molybdenum iron protein domain"/>
    <property type="match status" value="2"/>
</dbReference>
<dbReference type="OrthoDB" id="9775594at2"/>
<protein>
    <submittedName>
        <fullName evidence="3">Periplasmic binding protein</fullName>
    </submittedName>
</protein>
<name>E1QG54_DESB2</name>
<proteinExistence type="predicted"/>
<dbReference type="KEGG" id="dbr:Deba_0187"/>
<evidence type="ECO:0000313" key="3">
    <source>
        <dbReference type="EMBL" id="ADK83566.1"/>
    </source>
</evidence>
<feature type="domain" description="Fe/B12 periplasmic-binding" evidence="2">
    <location>
        <begin position="45"/>
        <end position="314"/>
    </location>
</feature>
<dbReference type="InterPro" id="IPR050902">
    <property type="entry name" value="ABC_Transporter_SBP"/>
</dbReference>
<dbReference type="RefSeq" id="WP_013257022.1">
    <property type="nucleotide sequence ID" value="NC_014365.1"/>
</dbReference>
<dbReference type="SUPFAM" id="SSF53807">
    <property type="entry name" value="Helical backbone' metal receptor"/>
    <property type="match status" value="1"/>
</dbReference>
<dbReference type="Gene3D" id="1.20.58.2180">
    <property type="match status" value="1"/>
</dbReference>
<keyword evidence="1" id="KW-0732">Signal</keyword>
<dbReference type="PANTHER" id="PTHR30535">
    <property type="entry name" value="VITAMIN B12-BINDING PROTEIN"/>
    <property type="match status" value="1"/>
</dbReference>
<dbReference type="InterPro" id="IPR002491">
    <property type="entry name" value="ABC_transptr_periplasmic_BD"/>
</dbReference>
<evidence type="ECO:0000313" key="4">
    <source>
        <dbReference type="Proteomes" id="UP000009047"/>
    </source>
</evidence>
<dbReference type="Pfam" id="PF01497">
    <property type="entry name" value="Peripla_BP_2"/>
    <property type="match status" value="1"/>
</dbReference>
<gene>
    <name evidence="3" type="ordered locus">Deba_0187</name>
</gene>
<dbReference type="eggNOG" id="COG0614">
    <property type="taxonomic scope" value="Bacteria"/>
</dbReference>
<dbReference type="Proteomes" id="UP000009047">
    <property type="component" value="Chromosome"/>
</dbReference>
<dbReference type="STRING" id="644282.Deba_0187"/>
<evidence type="ECO:0000256" key="1">
    <source>
        <dbReference type="SAM" id="SignalP"/>
    </source>
</evidence>
<dbReference type="PROSITE" id="PS50983">
    <property type="entry name" value="FE_B12_PBP"/>
    <property type="match status" value="1"/>
</dbReference>
<evidence type="ECO:0000259" key="2">
    <source>
        <dbReference type="PROSITE" id="PS50983"/>
    </source>
</evidence>
<dbReference type="PANTHER" id="PTHR30535:SF34">
    <property type="entry name" value="MOLYBDATE-BINDING PROTEIN MOLA"/>
    <property type="match status" value="1"/>
</dbReference>
<reference evidence="3 4" key="1">
    <citation type="journal article" date="2010" name="Stand. Genomic Sci.">
        <title>Complete genome sequence of Desulfarculus baarsii type strain (2st14).</title>
        <authorList>
            <person name="Sun H."/>
            <person name="Spring S."/>
            <person name="Lapidus A."/>
            <person name="Davenport K."/>
            <person name="Del Rio T.G."/>
            <person name="Tice H."/>
            <person name="Nolan M."/>
            <person name="Copeland A."/>
            <person name="Cheng J.F."/>
            <person name="Lucas S."/>
            <person name="Tapia R."/>
            <person name="Goodwin L."/>
            <person name="Pitluck S."/>
            <person name="Ivanova N."/>
            <person name="Pagani I."/>
            <person name="Mavromatis K."/>
            <person name="Ovchinnikova G."/>
            <person name="Pati A."/>
            <person name="Chen A."/>
            <person name="Palaniappan K."/>
            <person name="Hauser L."/>
            <person name="Chang Y.J."/>
            <person name="Jeffries C.D."/>
            <person name="Detter J.C."/>
            <person name="Han C."/>
            <person name="Rohde M."/>
            <person name="Brambilla E."/>
            <person name="Goker M."/>
            <person name="Woyke T."/>
            <person name="Bristow J."/>
            <person name="Eisen J.A."/>
            <person name="Markowitz V."/>
            <person name="Hugenholtz P."/>
            <person name="Kyrpides N.C."/>
            <person name="Klenk H.P."/>
            <person name="Land M."/>
        </authorList>
    </citation>
    <scope>NUCLEOTIDE SEQUENCE [LARGE SCALE GENOMIC DNA]</scope>
    <source>
        <strain evidence="4">ATCC 33931 / DSM 2075 / LMG 7858 / VKM B-1802 / 2st14</strain>
    </source>
</reference>
<feature type="chain" id="PRO_5003150363" evidence="1">
    <location>
        <begin position="27"/>
        <end position="346"/>
    </location>
</feature>
<dbReference type="AlphaFoldDB" id="E1QG54"/>
<dbReference type="EMBL" id="CP002085">
    <property type="protein sequence ID" value="ADK83566.1"/>
    <property type="molecule type" value="Genomic_DNA"/>
</dbReference>